<gene>
    <name evidence="8" type="ORF">CHC_T00005922001</name>
</gene>
<evidence type="ECO:0000313" key="9">
    <source>
        <dbReference type="Proteomes" id="UP000012073"/>
    </source>
</evidence>
<evidence type="ECO:0000256" key="2">
    <source>
        <dbReference type="ARBA" id="ARBA00022771"/>
    </source>
</evidence>
<dbReference type="AlphaFoldDB" id="R7QJR2"/>
<dbReference type="InterPro" id="IPR001357">
    <property type="entry name" value="BRCT_dom"/>
</dbReference>
<dbReference type="Gramene" id="CDF37711">
    <property type="protein sequence ID" value="CDF37711"/>
    <property type="gene ID" value="CHC_T00005922001"/>
</dbReference>
<keyword evidence="1" id="KW-0479">Metal-binding</keyword>
<evidence type="ECO:0000256" key="4">
    <source>
        <dbReference type="PROSITE-ProRule" id="PRU00175"/>
    </source>
</evidence>
<reference evidence="9" key="1">
    <citation type="journal article" date="2013" name="Proc. Natl. Acad. Sci. U.S.A.">
        <title>Genome structure and metabolic features in the red seaweed Chondrus crispus shed light on evolution of the Archaeplastida.</title>
        <authorList>
            <person name="Collen J."/>
            <person name="Porcel B."/>
            <person name="Carre W."/>
            <person name="Ball S.G."/>
            <person name="Chaparro C."/>
            <person name="Tonon T."/>
            <person name="Barbeyron T."/>
            <person name="Michel G."/>
            <person name="Noel B."/>
            <person name="Valentin K."/>
            <person name="Elias M."/>
            <person name="Artiguenave F."/>
            <person name="Arun A."/>
            <person name="Aury J.M."/>
            <person name="Barbosa-Neto J.F."/>
            <person name="Bothwell J.H."/>
            <person name="Bouget F.Y."/>
            <person name="Brillet L."/>
            <person name="Cabello-Hurtado F."/>
            <person name="Capella-Gutierrez S."/>
            <person name="Charrier B."/>
            <person name="Cladiere L."/>
            <person name="Cock J.M."/>
            <person name="Coelho S.M."/>
            <person name="Colleoni C."/>
            <person name="Czjzek M."/>
            <person name="Da Silva C."/>
            <person name="Delage L."/>
            <person name="Denoeud F."/>
            <person name="Deschamps P."/>
            <person name="Dittami S.M."/>
            <person name="Gabaldon T."/>
            <person name="Gachon C.M."/>
            <person name="Groisillier A."/>
            <person name="Herve C."/>
            <person name="Jabbari K."/>
            <person name="Katinka M."/>
            <person name="Kloareg B."/>
            <person name="Kowalczyk N."/>
            <person name="Labadie K."/>
            <person name="Leblanc C."/>
            <person name="Lopez P.J."/>
            <person name="McLachlan D.H."/>
            <person name="Meslet-Cladiere L."/>
            <person name="Moustafa A."/>
            <person name="Nehr Z."/>
            <person name="Nyvall Collen P."/>
            <person name="Panaud O."/>
            <person name="Partensky F."/>
            <person name="Poulain J."/>
            <person name="Rensing S.A."/>
            <person name="Rousvoal S."/>
            <person name="Samson G."/>
            <person name="Symeonidi A."/>
            <person name="Weissenbach J."/>
            <person name="Zambounis A."/>
            <person name="Wincker P."/>
            <person name="Boyen C."/>
        </authorList>
    </citation>
    <scope>NUCLEOTIDE SEQUENCE [LARGE SCALE GENOMIC DNA]</scope>
    <source>
        <strain evidence="9">cv. Stackhouse</strain>
    </source>
</reference>
<dbReference type="InterPro" id="IPR001841">
    <property type="entry name" value="Znf_RING"/>
</dbReference>
<name>R7QJR2_CHOCR</name>
<dbReference type="KEGG" id="ccp:CHC_T00005922001"/>
<dbReference type="Gene3D" id="3.30.40.10">
    <property type="entry name" value="Zinc/RING finger domain, C3HC4 (zinc finger)"/>
    <property type="match status" value="1"/>
</dbReference>
<protein>
    <submittedName>
        <fullName evidence="8">Uncharacterized protein</fullName>
    </submittedName>
</protein>
<feature type="compositionally biased region" description="Polar residues" evidence="5">
    <location>
        <begin position="674"/>
        <end position="684"/>
    </location>
</feature>
<dbReference type="RefSeq" id="XP_005717582.1">
    <property type="nucleotide sequence ID" value="XM_005717525.1"/>
</dbReference>
<dbReference type="OrthoDB" id="10591067at2759"/>
<feature type="domain" description="BRCT" evidence="7">
    <location>
        <begin position="444"/>
        <end position="530"/>
    </location>
</feature>
<dbReference type="Gene3D" id="3.40.50.10190">
    <property type="entry name" value="BRCT domain"/>
    <property type="match status" value="1"/>
</dbReference>
<dbReference type="CDD" id="cd00027">
    <property type="entry name" value="BRCT"/>
    <property type="match status" value="1"/>
</dbReference>
<evidence type="ECO:0000259" key="7">
    <source>
        <dbReference type="PROSITE" id="PS50172"/>
    </source>
</evidence>
<dbReference type="SUPFAM" id="SSF57850">
    <property type="entry name" value="RING/U-box"/>
    <property type="match status" value="1"/>
</dbReference>
<evidence type="ECO:0000256" key="3">
    <source>
        <dbReference type="ARBA" id="ARBA00022833"/>
    </source>
</evidence>
<dbReference type="PROSITE" id="PS00518">
    <property type="entry name" value="ZF_RING_1"/>
    <property type="match status" value="1"/>
</dbReference>
<sequence>MSAPLPRALAAVALLSRRLRCPSCEEFLAAPHRVAACGHVVCGRCAARARDVAKCPLLACGLPTTPAEVRRHRDVCALSEAVAALAAFADGWNSMPCAVRVRVRQEREARPVPLTIRVREPAVQPEENGRGVGERAVQLRLRVRPPPTATRKRPRTRRSPTSVLLQIKQGAQDVPIPGNDIAQGKENHAGSSQSGRHASRTIATGPSPYARPAKRPKAGAKTTEPSQLQFQKEIDFMHGRDAGPRGQKEVVGGASFRKRNGLPEPAQAAQYFSVDSKTGVADVLNDASGLGQSTTNAACSLDANTVFTLPTTDSSKTERPRLLSAGNEVASVQGSRASPSLEKTSARKATGRCAYDPNFQCEEMGKIAGEAKRQEGIRNSVDCPQNESHAAGIKGKPLLTDEEISPLSFKKVWPPVAASERTDRRLSFTDGDGDMVEKCAKRIRDGETIGSFTVCLTGLSRGDQQLELAEEMMACLGGEILEDMGCDEIPRCVVTLFDISGNVKNRTMLLHEAVVRRVPVVNIEWLVTSFLYGGWAQTAPFQARINYPTEGKGVFDGVLASFDRGFSGANALALVRKAGDDIRRLVRAGGAVVAETKDVAGLLSQHSRFSLHVHVACDFGENSSVGGGQVCAEEMELLRCSQNTVGTRVVSMGWISECIFSGMCPPATNDKSESMSAFSEYSLSDSERTCAPPSTTRSEGEAVR</sequence>
<feature type="compositionally biased region" description="Polar residues" evidence="5">
    <location>
        <begin position="330"/>
        <end position="343"/>
    </location>
</feature>
<organism evidence="8 9">
    <name type="scientific">Chondrus crispus</name>
    <name type="common">Carrageen Irish moss</name>
    <name type="synonym">Polymorpha crispa</name>
    <dbReference type="NCBI Taxonomy" id="2769"/>
    <lineage>
        <taxon>Eukaryota</taxon>
        <taxon>Rhodophyta</taxon>
        <taxon>Florideophyceae</taxon>
        <taxon>Rhodymeniophycidae</taxon>
        <taxon>Gigartinales</taxon>
        <taxon>Gigartinaceae</taxon>
        <taxon>Chondrus</taxon>
    </lineage>
</organism>
<evidence type="ECO:0000256" key="1">
    <source>
        <dbReference type="ARBA" id="ARBA00022723"/>
    </source>
</evidence>
<dbReference type="GO" id="GO:0008270">
    <property type="term" value="F:zinc ion binding"/>
    <property type="evidence" value="ECO:0007669"/>
    <property type="project" value="UniProtKB-KW"/>
</dbReference>
<dbReference type="SUPFAM" id="SSF52113">
    <property type="entry name" value="BRCT domain"/>
    <property type="match status" value="2"/>
</dbReference>
<dbReference type="InterPro" id="IPR013083">
    <property type="entry name" value="Znf_RING/FYVE/PHD"/>
</dbReference>
<keyword evidence="2 4" id="KW-0863">Zinc-finger</keyword>
<evidence type="ECO:0000256" key="5">
    <source>
        <dbReference type="SAM" id="MobiDB-lite"/>
    </source>
</evidence>
<dbReference type="InterPro" id="IPR017907">
    <property type="entry name" value="Znf_RING_CS"/>
</dbReference>
<dbReference type="EMBL" id="HG001864">
    <property type="protein sequence ID" value="CDF37711.1"/>
    <property type="molecule type" value="Genomic_DNA"/>
</dbReference>
<dbReference type="Proteomes" id="UP000012073">
    <property type="component" value="Unassembled WGS sequence"/>
</dbReference>
<keyword evidence="9" id="KW-1185">Reference proteome</keyword>
<evidence type="ECO:0000259" key="6">
    <source>
        <dbReference type="PROSITE" id="PS50089"/>
    </source>
</evidence>
<dbReference type="GeneID" id="17325298"/>
<feature type="compositionally biased region" description="Polar residues" evidence="5">
    <location>
        <begin position="189"/>
        <end position="204"/>
    </location>
</feature>
<feature type="region of interest" description="Disordered" evidence="5">
    <location>
        <begin position="311"/>
        <end position="349"/>
    </location>
</feature>
<accession>R7QJR2</accession>
<proteinExistence type="predicted"/>
<keyword evidence="3" id="KW-0862">Zinc</keyword>
<dbReference type="PROSITE" id="PS50089">
    <property type="entry name" value="ZF_RING_2"/>
    <property type="match status" value="1"/>
</dbReference>
<dbReference type="PROSITE" id="PS50172">
    <property type="entry name" value="BRCT"/>
    <property type="match status" value="1"/>
</dbReference>
<feature type="domain" description="RING-type" evidence="6">
    <location>
        <begin position="21"/>
        <end position="57"/>
    </location>
</feature>
<feature type="region of interest" description="Disordered" evidence="5">
    <location>
        <begin position="124"/>
        <end position="227"/>
    </location>
</feature>
<dbReference type="InterPro" id="IPR036420">
    <property type="entry name" value="BRCT_dom_sf"/>
</dbReference>
<feature type="region of interest" description="Disordered" evidence="5">
    <location>
        <begin position="670"/>
        <end position="704"/>
    </location>
</feature>
<evidence type="ECO:0000313" key="8">
    <source>
        <dbReference type="EMBL" id="CDF37711.1"/>
    </source>
</evidence>